<accession>A0A7J7IWP5</accession>
<dbReference type="EMBL" id="VXIV02003369">
    <property type="protein sequence ID" value="KAF6017658.1"/>
    <property type="molecule type" value="Genomic_DNA"/>
</dbReference>
<name>A0A7J7IWP5_BUGNE</name>
<reference evidence="2" key="1">
    <citation type="submission" date="2020-06" db="EMBL/GenBank/DDBJ databases">
        <title>Draft genome of Bugula neritina, a colonial animal packing powerful symbionts and potential medicines.</title>
        <authorList>
            <person name="Rayko M."/>
        </authorList>
    </citation>
    <scope>NUCLEOTIDE SEQUENCE [LARGE SCALE GENOMIC DNA]</scope>
    <source>
        <strain evidence="2">Kwan_BN1</strain>
    </source>
</reference>
<evidence type="ECO:0000313" key="2">
    <source>
        <dbReference type="EMBL" id="KAF6017658.1"/>
    </source>
</evidence>
<feature type="region of interest" description="Disordered" evidence="1">
    <location>
        <begin position="218"/>
        <end position="237"/>
    </location>
</feature>
<gene>
    <name evidence="2" type="ORF">EB796_024025</name>
</gene>
<protein>
    <submittedName>
        <fullName evidence="2">Uncharacterized protein</fullName>
    </submittedName>
</protein>
<comment type="caution">
    <text evidence="2">The sequence shown here is derived from an EMBL/GenBank/DDBJ whole genome shotgun (WGS) entry which is preliminary data.</text>
</comment>
<evidence type="ECO:0000313" key="3">
    <source>
        <dbReference type="Proteomes" id="UP000593567"/>
    </source>
</evidence>
<evidence type="ECO:0000256" key="1">
    <source>
        <dbReference type="SAM" id="MobiDB-lite"/>
    </source>
</evidence>
<proteinExistence type="predicted"/>
<keyword evidence="3" id="KW-1185">Reference proteome</keyword>
<dbReference type="OrthoDB" id="6140847at2759"/>
<dbReference type="AlphaFoldDB" id="A0A7J7IWP5"/>
<dbReference type="Proteomes" id="UP000593567">
    <property type="component" value="Unassembled WGS sequence"/>
</dbReference>
<organism evidence="2 3">
    <name type="scientific">Bugula neritina</name>
    <name type="common">Brown bryozoan</name>
    <name type="synonym">Sertularia neritina</name>
    <dbReference type="NCBI Taxonomy" id="10212"/>
    <lineage>
        <taxon>Eukaryota</taxon>
        <taxon>Metazoa</taxon>
        <taxon>Spiralia</taxon>
        <taxon>Lophotrochozoa</taxon>
        <taxon>Bryozoa</taxon>
        <taxon>Gymnolaemata</taxon>
        <taxon>Cheilostomatida</taxon>
        <taxon>Flustrina</taxon>
        <taxon>Buguloidea</taxon>
        <taxon>Bugulidae</taxon>
        <taxon>Bugula</taxon>
    </lineage>
</organism>
<sequence>MERRHALDTARNILYSKVGKVVLDDNKFPDRKLELEVRRIDVETKKNSSLIENDKKMFKRERLIYNLQPTLLIERPPSPSTKALEQTEGDGSLQHYMMPIKKSEKSNNAAKMLLPTIDAFTVLKRKTKNIWETEHTDEDMNNKFRSIIMQSPPLNGPELTKLDKEYATFRPASRKEEEAQRRTQEKKQEKIALLRQVQRAPSTDLQLTFITQLDQEAQNRAASKTKDMQSPNNGFAELNFNPIHLERFEKIREKQRQKFFKKIKDNN</sequence>
<feature type="compositionally biased region" description="Polar residues" evidence="1">
    <location>
        <begin position="218"/>
        <end position="233"/>
    </location>
</feature>